<reference evidence="1 2" key="1">
    <citation type="submission" date="2014-06" db="EMBL/GenBank/DDBJ databases">
        <authorList>
            <person name="Ngugi D.K."/>
            <person name="Blom J."/>
            <person name="Alam I."/>
            <person name="Rashid M."/>
            <person name="Ba Alawi W."/>
            <person name="Zhang G."/>
            <person name="Hikmawan T."/>
            <person name="Guan Y."/>
            <person name="Antunes A."/>
            <person name="Siam R."/>
            <person name="Eldorry H."/>
            <person name="Bajic V."/>
            <person name="Stingl U."/>
        </authorList>
    </citation>
    <scope>NUCLEOTIDE SEQUENCE [LARGE SCALE GENOMIC DNA]</scope>
    <source>
        <strain evidence="1">SCGC AAA799-E16</strain>
    </source>
</reference>
<evidence type="ECO:0000313" key="1">
    <source>
        <dbReference type="EMBL" id="KER06831.1"/>
    </source>
</evidence>
<accession>A0A081S7C8</accession>
<name>A0A081S7C8_9ARCH</name>
<dbReference type="EMBL" id="JNVL01000005">
    <property type="protein sequence ID" value="KER06831.1"/>
    <property type="molecule type" value="Genomic_DNA"/>
</dbReference>
<comment type="caution">
    <text evidence="1">The sequence shown here is derived from an EMBL/GenBank/DDBJ whole genome shotgun (WGS) entry which is preliminary data.</text>
</comment>
<keyword evidence="2" id="KW-1185">Reference proteome</keyword>
<sequence>MDQEFDSRLTEDESILIRSDMTAKDNLYLIQSKMNDHVWSDPLKAIEAKSQPIREMMLA</sequence>
<proteinExistence type="predicted"/>
<dbReference type="Proteomes" id="UP000028027">
    <property type="component" value="Unassembled WGS sequence"/>
</dbReference>
<protein>
    <submittedName>
        <fullName evidence="1">Uncharacterized protein</fullName>
    </submittedName>
</protein>
<organism evidence="1 2">
    <name type="scientific">Marine Group I thaumarchaeote SCGC AAA799-E16</name>
    <dbReference type="NCBI Taxonomy" id="1502292"/>
    <lineage>
        <taxon>Archaea</taxon>
        <taxon>Nitrososphaerota</taxon>
        <taxon>Marine Group I</taxon>
    </lineage>
</organism>
<evidence type="ECO:0000313" key="2">
    <source>
        <dbReference type="Proteomes" id="UP000028027"/>
    </source>
</evidence>
<dbReference type="AlphaFoldDB" id="A0A081S7C8"/>
<gene>
    <name evidence="1" type="ORF">AAA799E16_00558</name>
</gene>